<reference evidence="4" key="2">
    <citation type="submission" date="2021-04" db="EMBL/GenBank/DDBJ databases">
        <authorList>
            <person name="Gilroy R."/>
        </authorList>
    </citation>
    <scope>NUCLEOTIDE SEQUENCE</scope>
    <source>
        <strain evidence="4">ChiHjej8B7-3636</strain>
    </source>
</reference>
<feature type="domain" description="WYL" evidence="1">
    <location>
        <begin position="493"/>
        <end position="558"/>
    </location>
</feature>
<dbReference type="Pfam" id="PF19187">
    <property type="entry name" value="HTH_PafC"/>
    <property type="match status" value="1"/>
</dbReference>
<name>A0A9D2H2I9_9MICO</name>
<evidence type="ECO:0000259" key="2">
    <source>
        <dbReference type="Pfam" id="PF19187"/>
    </source>
</evidence>
<protein>
    <submittedName>
        <fullName evidence="4">WYL domain-containing protein</fullName>
    </submittedName>
</protein>
<dbReference type="Pfam" id="PF25583">
    <property type="entry name" value="WCX"/>
    <property type="match status" value="1"/>
</dbReference>
<evidence type="ECO:0000313" key="5">
    <source>
        <dbReference type="Proteomes" id="UP000824220"/>
    </source>
</evidence>
<reference evidence="4" key="1">
    <citation type="journal article" date="2021" name="PeerJ">
        <title>Extensive microbial diversity within the chicken gut microbiome revealed by metagenomics and culture.</title>
        <authorList>
            <person name="Gilroy R."/>
            <person name="Ravi A."/>
            <person name="Getino M."/>
            <person name="Pursley I."/>
            <person name="Horton D.L."/>
            <person name="Alikhan N.F."/>
            <person name="Baker D."/>
            <person name="Gharbi K."/>
            <person name="Hall N."/>
            <person name="Watson M."/>
            <person name="Adriaenssens E.M."/>
            <person name="Foster-Nyarko E."/>
            <person name="Jarju S."/>
            <person name="Secka A."/>
            <person name="Antonio M."/>
            <person name="Oren A."/>
            <person name="Chaudhuri R.R."/>
            <person name="La Ragione R."/>
            <person name="Hildebrand F."/>
            <person name="Pallen M.J."/>
        </authorList>
    </citation>
    <scope>NUCLEOTIDE SEQUENCE</scope>
    <source>
        <strain evidence="4">ChiHjej8B7-3636</strain>
    </source>
</reference>
<gene>
    <name evidence="4" type="ORF">H9800_01085</name>
</gene>
<dbReference type="EMBL" id="DXAM01000017">
    <property type="protein sequence ID" value="HJA03442.1"/>
    <property type="molecule type" value="Genomic_DNA"/>
</dbReference>
<dbReference type="PANTHER" id="PTHR34580:SF1">
    <property type="entry name" value="PROTEIN PAFC"/>
    <property type="match status" value="1"/>
</dbReference>
<dbReference type="InterPro" id="IPR026881">
    <property type="entry name" value="WYL_dom"/>
</dbReference>
<evidence type="ECO:0000313" key="4">
    <source>
        <dbReference type="EMBL" id="HJA03442.1"/>
    </source>
</evidence>
<comment type="caution">
    <text evidence="4">The sequence shown here is derived from an EMBL/GenBank/DDBJ whole genome shotgun (WGS) entry which is preliminary data.</text>
</comment>
<dbReference type="Pfam" id="PF13280">
    <property type="entry name" value="WYL"/>
    <property type="match status" value="2"/>
</dbReference>
<evidence type="ECO:0000259" key="1">
    <source>
        <dbReference type="Pfam" id="PF13280"/>
    </source>
</evidence>
<dbReference type="Proteomes" id="UP000824220">
    <property type="component" value="Unassembled WGS sequence"/>
</dbReference>
<dbReference type="InterPro" id="IPR051534">
    <property type="entry name" value="CBASS_pafABC_assoc_protein"/>
</dbReference>
<dbReference type="PANTHER" id="PTHR34580">
    <property type="match status" value="1"/>
</dbReference>
<dbReference type="InterPro" id="IPR043839">
    <property type="entry name" value="PafC_HTH"/>
</dbReference>
<accession>A0A9D2H2I9</accession>
<feature type="domain" description="PafC HTH" evidence="2">
    <location>
        <begin position="352"/>
        <end position="471"/>
    </location>
</feature>
<sequence length="662" mass="72451">MAQRISPEERLMNLTVALLGTEVGLTRAEIFSSVTGYVEQVRQGADESAIGRMFERDKETLTELGTRIEVIGDAANPRNMRDARYRIPREDNSLPDDLEFSPGELAVLSLAAEAWSEAAMSREARAGLRKIRALGYDVDEPILGFTPRLDARDESFSPLEEAIARGAEVTFDYLRPGSQRVRTRRVRPRALVMFEGRWHLRGRDEGVGADRTFLLSRIVSPVTATGARFEPDDQDASAEEALAGLRALAERQRAVIGAVPGSEAALRLARRSVAAPGADELIVPYVDPYVFADELASYGPEVRVASPAELADLVRDRLRAVQMRHARPADLDAAERADPVRPPRRRSTGSTERVRIYLTLVPWLLERGAVPVPVAADEFGVTPAEMRRMLSTLTVVGEPSAGYYSGEMFDIDWDALEGHDTIRLTHTVGVERVQRFTTREVAALVAGLQLVAAFPGVADDGTLPALRAKLARGAGTGARGAVLVDQPSDDMRAELSRAVRERVEVRFDYHRPDGAATTRTVDPSGLLLAGGQWYLKGWCHLRRAARTFLLERIDGLEVTARPAQHLAAPEPALFTPADDDIVATLRFPTHLRPLIADFLEHAALAEHGRDTFARIPIADVATLRRLAARGGGSLEVLAPPEARESVHDWAVSGQILPDESTA</sequence>
<evidence type="ECO:0000259" key="3">
    <source>
        <dbReference type="Pfam" id="PF25583"/>
    </source>
</evidence>
<proteinExistence type="predicted"/>
<feature type="domain" description="WCX" evidence="3">
    <location>
        <begin position="267"/>
        <end position="321"/>
    </location>
</feature>
<dbReference type="AlphaFoldDB" id="A0A9D2H2I9"/>
<dbReference type="InterPro" id="IPR057727">
    <property type="entry name" value="WCX_dom"/>
</dbReference>
<feature type="domain" description="WYL" evidence="1">
    <location>
        <begin position="156"/>
        <end position="220"/>
    </location>
</feature>
<organism evidence="4 5">
    <name type="scientific">Candidatus Microbacterium stercoravium</name>
    <dbReference type="NCBI Taxonomy" id="2838697"/>
    <lineage>
        <taxon>Bacteria</taxon>
        <taxon>Bacillati</taxon>
        <taxon>Actinomycetota</taxon>
        <taxon>Actinomycetes</taxon>
        <taxon>Micrococcales</taxon>
        <taxon>Microbacteriaceae</taxon>
        <taxon>Microbacterium</taxon>
    </lineage>
</organism>
<dbReference type="PROSITE" id="PS52050">
    <property type="entry name" value="WYL"/>
    <property type="match status" value="2"/>
</dbReference>